<dbReference type="InterPro" id="IPR028028">
    <property type="entry name" value="DUF4450"/>
</dbReference>
<reference evidence="2 3" key="1">
    <citation type="submission" date="2019-02" db="EMBL/GenBank/DDBJ databases">
        <title>Pedobacter sp. RP-1-13 sp. nov., isolated from Arctic soil.</title>
        <authorList>
            <person name="Dahal R.H."/>
        </authorList>
    </citation>
    <scope>NUCLEOTIDE SEQUENCE [LARGE SCALE GENOMIC DNA]</scope>
    <source>
        <strain evidence="2 3">RP-1-13</strain>
    </source>
</reference>
<feature type="signal peptide" evidence="1">
    <location>
        <begin position="1"/>
        <end position="22"/>
    </location>
</feature>
<keyword evidence="3" id="KW-1185">Reference proteome</keyword>
<organism evidence="2 3">
    <name type="scientific">Pedobacter frigiditerrae</name>
    <dbReference type="NCBI Taxonomy" id="2530452"/>
    <lineage>
        <taxon>Bacteria</taxon>
        <taxon>Pseudomonadati</taxon>
        <taxon>Bacteroidota</taxon>
        <taxon>Sphingobacteriia</taxon>
        <taxon>Sphingobacteriales</taxon>
        <taxon>Sphingobacteriaceae</taxon>
        <taxon>Pedobacter</taxon>
    </lineage>
</organism>
<feature type="chain" id="PRO_5020240706" evidence="1">
    <location>
        <begin position="23"/>
        <end position="1133"/>
    </location>
</feature>
<dbReference type="SUPFAM" id="SSF48208">
    <property type="entry name" value="Six-hairpin glycosidases"/>
    <property type="match status" value="1"/>
</dbReference>
<dbReference type="Gene3D" id="1.50.10.10">
    <property type="match status" value="1"/>
</dbReference>
<dbReference type="InterPro" id="IPR008928">
    <property type="entry name" value="6-hairpin_glycosidase_sf"/>
</dbReference>
<dbReference type="OrthoDB" id="49490at2"/>
<comment type="caution">
    <text evidence="2">The sequence shown here is derived from an EMBL/GenBank/DDBJ whole genome shotgun (WGS) entry which is preliminary data.</text>
</comment>
<name>A0A4R0ML47_9SPHI</name>
<dbReference type="EMBL" id="SJSK01000007">
    <property type="protein sequence ID" value="TCC87370.1"/>
    <property type="molecule type" value="Genomic_DNA"/>
</dbReference>
<dbReference type="GO" id="GO:0005975">
    <property type="term" value="P:carbohydrate metabolic process"/>
    <property type="evidence" value="ECO:0007669"/>
    <property type="project" value="InterPro"/>
</dbReference>
<dbReference type="Pfam" id="PF14614">
    <property type="entry name" value="DUF4450"/>
    <property type="match status" value="1"/>
</dbReference>
<evidence type="ECO:0000256" key="1">
    <source>
        <dbReference type="SAM" id="SignalP"/>
    </source>
</evidence>
<protein>
    <submittedName>
        <fullName evidence="2">DUF4450 domain-containing protein</fullName>
    </submittedName>
</protein>
<dbReference type="Proteomes" id="UP000292884">
    <property type="component" value="Unassembled WGS sequence"/>
</dbReference>
<dbReference type="CDD" id="cd11747">
    <property type="entry name" value="GH94N_like_1"/>
    <property type="match status" value="1"/>
</dbReference>
<proteinExistence type="predicted"/>
<gene>
    <name evidence="2" type="ORF">EZ428_21985</name>
</gene>
<keyword evidence="1" id="KW-0732">Signal</keyword>
<dbReference type="AlphaFoldDB" id="A0A4R0ML47"/>
<dbReference type="InterPro" id="IPR012341">
    <property type="entry name" value="6hp_glycosidase-like_sf"/>
</dbReference>
<sequence>MRLIKLFGIILTLSTSANLICAQELYPPVLPKENWHGEQRELRYHPDGQDFVIKNGNRRFTRALYGTNTAFRVEAGDLPEFAMYMPGMGGNLKFGLIDEKGSKWLINSTNITARYRAGSMLYHITDPMLGNGYLEMNILALSKSEGLVLKARFKNVNNNVKLFWAFGGASGKNFSRSGDMGPDPESVFYLQADNCKGNMFTFKDNTFSLTYGKDKMLTGVFPSALLKLSDAKKQGSPNELDQSAGTEFPTITGKLNVVNEKDYYFLIQNPQSVQAPANWTMAEQFNQAEIARKTIANRIVVDTPDPYINTIGGALAIASDAIWEEPSYMHGAVGWRMRLNGWRGAYTADPLGWHDRARTHFNAYAKSQVLTPLNAPVVADTALNLARSKEAMGTAMFSSGYISRDPNGKSIRPHHYDMNLVFIDQLLWHLNWTGDLTYAKEMWPLITRHLAWEKRVFDPDNDGLYDAYAAIWASDALQYSGGAVTHSSAYNYRSNATAAKIAKLLSEDRAPYQQEADKILKAINTQLWMPEKGWFAEYKDALGLKQLHPSAGLWTIYHAIDSEVPDAFQAWQSLRYIDTELPHIAVRAKGLLDNGYYTVATTNWMPYEWSLNNVVLAESTHTALANWQGGRTEEAFKLWKSEMLASMYLGGSPGNYVQISHYDANRAEAYRDFGDPVGINSRALVEGLFGIVPDALNRKLTIRPGLPLAWGHASLKTPDLDYNFKRIGDLDVYNLQIKFEVPLALTMKIRARKNGVKSVKVNGKLVSWKNVVSAIGYPEIEIESSATINYKIEIIWEGKEFSKPKVNASYQQNETLEVSFPSCLITKVFDPQNVFAKTEIKGGEIKANLIGEIGNRTVFVQLKDGMFSYWFPLCFEVKSKQQAIPALDLNDNKWEGSQFEKQDLSSYFNDQVGQIFNNKYLSPRPITTTLQLPVQGIGDWPHPNVKPEINDSGLRNLAGAKNEIKLPSGIVFTTPSEKGLKNILYTSKWDNYPDSAEIALTGKAKTIFFLLAGSTNPMQSRMDNGMITVYYTDGTSEKLALRNPENWWPIEKDLFVDGAAFDTKAPRPIRIHLKTGKIITGQNAQQWNGKEIDGGAATALGLTLNPNKTLAKLTLTTLCNDVLIGLMGISLQR</sequence>
<dbReference type="RefSeq" id="WP_131555485.1">
    <property type="nucleotide sequence ID" value="NZ_SJSK01000007.1"/>
</dbReference>
<accession>A0A4R0ML47</accession>
<evidence type="ECO:0000313" key="3">
    <source>
        <dbReference type="Proteomes" id="UP000292884"/>
    </source>
</evidence>
<evidence type="ECO:0000313" key="2">
    <source>
        <dbReference type="EMBL" id="TCC87370.1"/>
    </source>
</evidence>